<dbReference type="AlphaFoldDB" id="A0A8S9WQF1"/>
<keyword evidence="2" id="KW-0238">DNA-binding</keyword>
<feature type="region of interest" description="Disordered" evidence="3">
    <location>
        <begin position="291"/>
        <end position="381"/>
    </location>
</feature>
<feature type="DNA-binding region" description="H-T-H motif" evidence="2">
    <location>
        <begin position="36"/>
        <end position="56"/>
    </location>
</feature>
<reference evidence="5" key="1">
    <citation type="journal article" date="2021" name="Mol. Ecol. Resour.">
        <title>Apolygus lucorum genome provides insights into omnivorousness and mesophyll feeding.</title>
        <authorList>
            <person name="Liu Y."/>
            <person name="Liu H."/>
            <person name="Wang H."/>
            <person name="Huang T."/>
            <person name="Liu B."/>
            <person name="Yang B."/>
            <person name="Yin L."/>
            <person name="Li B."/>
            <person name="Zhang Y."/>
            <person name="Zhang S."/>
            <person name="Jiang F."/>
            <person name="Zhang X."/>
            <person name="Ren Y."/>
            <person name="Wang B."/>
            <person name="Wang S."/>
            <person name="Lu Y."/>
            <person name="Wu K."/>
            <person name="Fan W."/>
            <person name="Wang G."/>
        </authorList>
    </citation>
    <scope>NUCLEOTIDE SEQUENCE</scope>
    <source>
        <strain evidence="5">12Hb</strain>
    </source>
</reference>
<evidence type="ECO:0000313" key="6">
    <source>
        <dbReference type="Proteomes" id="UP000466442"/>
    </source>
</evidence>
<evidence type="ECO:0000256" key="2">
    <source>
        <dbReference type="PROSITE-ProRule" id="PRU00320"/>
    </source>
</evidence>
<name>A0A8S9WQF1_APOLU</name>
<protein>
    <recommendedName>
        <fullName evidence="4">HTH psq-type domain-containing protein</fullName>
    </recommendedName>
</protein>
<evidence type="ECO:0000313" key="5">
    <source>
        <dbReference type="EMBL" id="KAF6198877.1"/>
    </source>
</evidence>
<dbReference type="EMBL" id="WIXP02000015">
    <property type="protein sequence ID" value="KAF6198877.1"/>
    <property type="molecule type" value="Genomic_DNA"/>
</dbReference>
<dbReference type="Pfam" id="PF03184">
    <property type="entry name" value="DDE_1"/>
    <property type="match status" value="1"/>
</dbReference>
<feature type="compositionally biased region" description="Acidic residues" evidence="3">
    <location>
        <begin position="369"/>
        <end position="379"/>
    </location>
</feature>
<dbReference type="InterPro" id="IPR009057">
    <property type="entry name" value="Homeodomain-like_sf"/>
</dbReference>
<dbReference type="SUPFAM" id="SSF46689">
    <property type="entry name" value="Homeodomain-like"/>
    <property type="match status" value="1"/>
</dbReference>
<keyword evidence="2" id="KW-0539">Nucleus</keyword>
<sequence length="500" mass="56564">MPSRTRTKLGARPYKKYDQDKLAEAVAAIRNGELSSLRAAAHFNIPRRTLENKVRAKHDKNPGRQTVLSNTEEDEVVEQVLVCADWGMPLDALDLRVIVKNYLDKMGRRVAAFKENLPGPDWYRSFLKRHKQRLSSRRCQNISRARAGVGIPQLKASHINLSVIKACKANDIRFVFLPPSSTHLCQPLDVSVFAPCKRKWRPILENFKMRTSSKTLEKSAFPSLLTKLLKSLEEGDCMKSNLMSGFKKCGIVPFNPEEVFSRIPDADRVGDTPKRVSDSLLSYLQACRRNRSLSPQKKRRKRIDVEPGQAVDESHLLEKARAGLDHPSTSGMGKKNQGVGKKRNKPKGSRRTDSSDESELAFSLHDSESEIEAEAEDGPDTPAVVCAVDDEGQVTNSVNTEKLSQMEVVKLQENMFVVIKLLGKKSVKHYVGKIERFYDDDDFEVTYLRTMDQGKSFYFPVVPDEASVNINDLCYVIRPPYNENRGKITFSDKNVAIFFR</sequence>
<feature type="domain" description="HTH psq-type" evidence="4">
    <location>
        <begin position="1"/>
        <end position="60"/>
    </location>
</feature>
<evidence type="ECO:0000259" key="4">
    <source>
        <dbReference type="PROSITE" id="PS50960"/>
    </source>
</evidence>
<dbReference type="GO" id="GO:0005634">
    <property type="term" value="C:nucleus"/>
    <property type="evidence" value="ECO:0007669"/>
    <property type="project" value="UniProtKB-SubCell"/>
</dbReference>
<dbReference type="GO" id="GO:0003677">
    <property type="term" value="F:DNA binding"/>
    <property type="evidence" value="ECO:0007669"/>
    <property type="project" value="UniProtKB-UniRule"/>
</dbReference>
<keyword evidence="6" id="KW-1185">Reference proteome</keyword>
<accession>A0A8S9WQF1</accession>
<feature type="compositionally biased region" description="Basic and acidic residues" evidence="3">
    <location>
        <begin position="312"/>
        <end position="324"/>
    </location>
</feature>
<comment type="caution">
    <text evidence="5">The sequence shown here is derived from an EMBL/GenBank/DDBJ whole genome shotgun (WGS) entry which is preliminary data.</text>
</comment>
<dbReference type="InterPro" id="IPR004875">
    <property type="entry name" value="DDE_SF_endonuclease_dom"/>
</dbReference>
<dbReference type="Pfam" id="PF05225">
    <property type="entry name" value="HTH_psq"/>
    <property type="match status" value="1"/>
</dbReference>
<dbReference type="Proteomes" id="UP000466442">
    <property type="component" value="Unassembled WGS sequence"/>
</dbReference>
<evidence type="ECO:0000256" key="1">
    <source>
        <dbReference type="ARBA" id="ARBA00004123"/>
    </source>
</evidence>
<dbReference type="Gene3D" id="1.10.10.60">
    <property type="entry name" value="Homeodomain-like"/>
    <property type="match status" value="1"/>
</dbReference>
<proteinExistence type="predicted"/>
<dbReference type="PROSITE" id="PS50960">
    <property type="entry name" value="HTH_PSQ"/>
    <property type="match status" value="1"/>
</dbReference>
<dbReference type="InterPro" id="IPR007889">
    <property type="entry name" value="HTH_Psq"/>
</dbReference>
<evidence type="ECO:0000256" key="3">
    <source>
        <dbReference type="SAM" id="MobiDB-lite"/>
    </source>
</evidence>
<organism evidence="5 6">
    <name type="scientific">Apolygus lucorum</name>
    <name type="common">Small green plant bug</name>
    <name type="synonym">Lygocoris lucorum</name>
    <dbReference type="NCBI Taxonomy" id="248454"/>
    <lineage>
        <taxon>Eukaryota</taxon>
        <taxon>Metazoa</taxon>
        <taxon>Ecdysozoa</taxon>
        <taxon>Arthropoda</taxon>
        <taxon>Hexapoda</taxon>
        <taxon>Insecta</taxon>
        <taxon>Pterygota</taxon>
        <taxon>Neoptera</taxon>
        <taxon>Paraneoptera</taxon>
        <taxon>Hemiptera</taxon>
        <taxon>Heteroptera</taxon>
        <taxon>Panheteroptera</taxon>
        <taxon>Cimicomorpha</taxon>
        <taxon>Miridae</taxon>
        <taxon>Mirini</taxon>
        <taxon>Apolygus</taxon>
    </lineage>
</organism>
<gene>
    <name evidence="5" type="ORF">GE061_006900</name>
</gene>
<dbReference type="OrthoDB" id="6623948at2759"/>
<feature type="compositionally biased region" description="Basic residues" evidence="3">
    <location>
        <begin position="340"/>
        <end position="349"/>
    </location>
</feature>
<comment type="subcellular location">
    <subcellularLocation>
        <location evidence="1 2">Nucleus</location>
    </subcellularLocation>
</comment>
<feature type="compositionally biased region" description="Basic residues" evidence="3">
    <location>
        <begin position="291"/>
        <end position="302"/>
    </location>
</feature>